<dbReference type="PANTHER" id="PTHR30483">
    <property type="entry name" value="LEUCINE-SPECIFIC-BINDING PROTEIN"/>
    <property type="match status" value="1"/>
</dbReference>
<dbReference type="Gene3D" id="3.40.50.2300">
    <property type="match status" value="2"/>
</dbReference>
<feature type="domain" description="Leucine-binding protein" evidence="2">
    <location>
        <begin position="17"/>
        <end position="324"/>
    </location>
</feature>
<sequence>MSKGDSIIIGVPVPLEFAKANTDFLQGIDLALEDINADGINGKQIKLEIVDDQGNFKTAVDIAQEFSEDTRMVAVIGHWFSDICLPVSNMYEEAGILTIVPTVSNPDLTDKGYKYVFQNITSDKKIAEEMCVYAQGKGYDRVVVCYEESSYGQNLADAIEKEAGNTGIKIVDRSSGLVTEEQFIKAHDKWMALEFDAVLLAVNMPEGANFISSLRKMDQDVGIISADGLDVGNFIDVLGQDAEGVVMITSYSPYKQTPELIQFTQKYQDKYNEQPDVWAVQGYESLQLIGHAIKQTNSYSPAALADYLHKMEPWQTVLGKITFNEYGEIDGREVYTKTVIDGQFKYVD</sequence>
<dbReference type="InterPro" id="IPR028082">
    <property type="entry name" value="Peripla_BP_I"/>
</dbReference>
<organism evidence="3">
    <name type="scientific">hydrocarbon metagenome</name>
    <dbReference type="NCBI Taxonomy" id="938273"/>
    <lineage>
        <taxon>unclassified sequences</taxon>
        <taxon>metagenomes</taxon>
        <taxon>ecological metagenomes</taxon>
    </lineage>
</organism>
<dbReference type="Pfam" id="PF13458">
    <property type="entry name" value="Peripla_BP_6"/>
    <property type="match status" value="1"/>
</dbReference>
<dbReference type="AlphaFoldDB" id="A0A0W8E1T0"/>
<comment type="caution">
    <text evidence="3">The sequence shown here is derived from an EMBL/GenBank/DDBJ whole genome shotgun (WGS) entry which is preliminary data.</text>
</comment>
<proteinExistence type="predicted"/>
<evidence type="ECO:0000256" key="1">
    <source>
        <dbReference type="ARBA" id="ARBA00022729"/>
    </source>
</evidence>
<dbReference type="SUPFAM" id="SSF53822">
    <property type="entry name" value="Periplasmic binding protein-like I"/>
    <property type="match status" value="1"/>
</dbReference>
<dbReference type="EMBL" id="LNQE01001916">
    <property type="protein sequence ID" value="KUG02631.1"/>
    <property type="molecule type" value="Genomic_DNA"/>
</dbReference>
<name>A0A0W8E1T0_9ZZZZ</name>
<accession>A0A0W8E1T0</accession>
<dbReference type="InterPro" id="IPR028081">
    <property type="entry name" value="Leu-bd"/>
</dbReference>
<reference evidence="3" key="1">
    <citation type="journal article" date="2015" name="Proc. Natl. Acad. Sci. U.S.A.">
        <title>Networks of energetic and metabolic interactions define dynamics in microbial communities.</title>
        <authorList>
            <person name="Embree M."/>
            <person name="Liu J.K."/>
            <person name="Al-Bassam M.M."/>
            <person name="Zengler K."/>
        </authorList>
    </citation>
    <scope>NUCLEOTIDE SEQUENCE</scope>
</reference>
<dbReference type="InterPro" id="IPR051010">
    <property type="entry name" value="BCAA_transport"/>
</dbReference>
<dbReference type="CDD" id="cd06344">
    <property type="entry name" value="PBP1_ABC_HAAT-like"/>
    <property type="match status" value="1"/>
</dbReference>
<protein>
    <submittedName>
        <fullName evidence="3">Abc-type branched-chain amino acid transport system, periplasmic component</fullName>
    </submittedName>
</protein>
<dbReference type="PANTHER" id="PTHR30483:SF6">
    <property type="entry name" value="PERIPLASMIC BINDING PROTEIN OF ABC TRANSPORTER FOR NATURAL AMINO ACIDS"/>
    <property type="match status" value="1"/>
</dbReference>
<gene>
    <name evidence="3" type="ORF">ASZ90_019999</name>
</gene>
<keyword evidence="1" id="KW-0732">Signal</keyword>
<evidence type="ECO:0000259" key="2">
    <source>
        <dbReference type="Pfam" id="PF13458"/>
    </source>
</evidence>
<evidence type="ECO:0000313" key="3">
    <source>
        <dbReference type="EMBL" id="KUG02631.1"/>
    </source>
</evidence>